<reference evidence="2" key="1">
    <citation type="submission" date="2020-05" db="EMBL/GenBank/DDBJ databases">
        <authorList>
            <person name="Chiriac C."/>
            <person name="Salcher M."/>
            <person name="Ghai R."/>
            <person name="Kavagutti S V."/>
        </authorList>
    </citation>
    <scope>NUCLEOTIDE SEQUENCE</scope>
</reference>
<dbReference type="PANTHER" id="PTHR43153:SF1">
    <property type="entry name" value="ELECTRON TRANSFER FLAVOPROTEIN SUBUNIT ALPHA, MITOCHONDRIAL"/>
    <property type="match status" value="1"/>
</dbReference>
<dbReference type="SUPFAM" id="SSF52467">
    <property type="entry name" value="DHS-like NAD/FAD-binding domain"/>
    <property type="match status" value="1"/>
</dbReference>
<dbReference type="PANTHER" id="PTHR43153">
    <property type="entry name" value="ELECTRON TRANSFER FLAVOPROTEIN ALPHA"/>
    <property type="match status" value="1"/>
</dbReference>
<dbReference type="InterPro" id="IPR014731">
    <property type="entry name" value="ETF_asu_C"/>
</dbReference>
<dbReference type="EMBL" id="CAFAAI010000146">
    <property type="protein sequence ID" value="CAB4799189.1"/>
    <property type="molecule type" value="Genomic_DNA"/>
</dbReference>
<dbReference type="SUPFAM" id="SSF52402">
    <property type="entry name" value="Adenine nucleotide alpha hydrolases-like"/>
    <property type="match status" value="1"/>
</dbReference>
<dbReference type="GO" id="GO:0033539">
    <property type="term" value="P:fatty acid beta-oxidation using acyl-CoA dehydrogenase"/>
    <property type="evidence" value="ECO:0007669"/>
    <property type="project" value="TreeGrafter"/>
</dbReference>
<protein>
    <submittedName>
        <fullName evidence="2">Unannotated protein</fullName>
    </submittedName>
</protein>
<dbReference type="GO" id="GO:0050660">
    <property type="term" value="F:flavin adenine dinucleotide binding"/>
    <property type="evidence" value="ECO:0007669"/>
    <property type="project" value="InterPro"/>
</dbReference>
<dbReference type="NCBIfam" id="NF038209">
    <property type="entry name" value="mft_etfA"/>
    <property type="match status" value="1"/>
</dbReference>
<dbReference type="AlphaFoldDB" id="A0A6J6XRU2"/>
<dbReference type="InterPro" id="IPR029035">
    <property type="entry name" value="DHS-like_NAD/FAD-binding_dom"/>
</dbReference>
<accession>A0A6J6XRU2</accession>
<evidence type="ECO:0000313" key="2">
    <source>
        <dbReference type="EMBL" id="CAB4799189.1"/>
    </source>
</evidence>
<dbReference type="InterPro" id="IPR014729">
    <property type="entry name" value="Rossmann-like_a/b/a_fold"/>
</dbReference>
<dbReference type="Gene3D" id="3.40.50.1220">
    <property type="entry name" value="TPP-binding domain"/>
    <property type="match status" value="1"/>
</dbReference>
<dbReference type="GO" id="GO:0009055">
    <property type="term" value="F:electron transfer activity"/>
    <property type="evidence" value="ECO:0007669"/>
    <property type="project" value="InterPro"/>
</dbReference>
<name>A0A6J6XRU2_9ZZZZ</name>
<organism evidence="2">
    <name type="scientific">freshwater metagenome</name>
    <dbReference type="NCBI Taxonomy" id="449393"/>
    <lineage>
        <taxon>unclassified sequences</taxon>
        <taxon>metagenomes</taxon>
        <taxon>ecological metagenomes</taxon>
    </lineage>
</organism>
<feature type="domain" description="Electron transfer flavoprotein alpha subunit C-terminal" evidence="1">
    <location>
        <begin position="181"/>
        <end position="260"/>
    </location>
</feature>
<gene>
    <name evidence="2" type="ORF">UFOPK2992_00923</name>
</gene>
<dbReference type="Pfam" id="PF00766">
    <property type="entry name" value="ETF_alpha"/>
    <property type="match status" value="1"/>
</dbReference>
<evidence type="ECO:0000259" key="1">
    <source>
        <dbReference type="Pfam" id="PF00766"/>
    </source>
</evidence>
<sequence>MLAVIPVREGVLPLGGLETIAECGGRALLIGSDTSAAADLCADIATEICVIETASFAPGAWASALAPHLASEPRIVLPASPDGRDLAPRIAATLQRSLWAGALSITPHRIELARNGGLVVNDIAPHHSFVATLQPGVRGVEQSAHAATPVSVTTLAFGNGSPSISDAHVLEVLPPDVATMDLSESPRILGGGAGLRSAEAFAQLASVASHLEASTGATRVITDRGWIGHERQIGTTGVVVDPKLYIAFGISGAVQHTSGLGQPVHIISVNLDPHCPMMQLADLAIVSDANDVVAQLLIKLDANV</sequence>
<proteinExistence type="predicted"/>
<dbReference type="Gene3D" id="3.40.50.620">
    <property type="entry name" value="HUPs"/>
    <property type="match status" value="1"/>
</dbReference>
<dbReference type="InterPro" id="IPR001308">
    <property type="entry name" value="ETF_a/FixB"/>
</dbReference>